<feature type="signal peptide" evidence="1">
    <location>
        <begin position="1"/>
        <end position="20"/>
    </location>
</feature>
<evidence type="ECO:0000256" key="1">
    <source>
        <dbReference type="SAM" id="SignalP"/>
    </source>
</evidence>
<dbReference type="EMBL" id="VBSN01000028">
    <property type="protein sequence ID" value="KAA6439999.1"/>
    <property type="molecule type" value="Genomic_DNA"/>
</dbReference>
<evidence type="ECO:0000313" key="4">
    <source>
        <dbReference type="Proteomes" id="UP000323994"/>
    </source>
</evidence>
<dbReference type="SUPFAM" id="SSF54427">
    <property type="entry name" value="NTF2-like"/>
    <property type="match status" value="1"/>
</dbReference>
<dbReference type="Proteomes" id="UP000323994">
    <property type="component" value="Unassembled WGS sequence"/>
</dbReference>
<keyword evidence="1" id="KW-0732">Signal</keyword>
<dbReference type="InterPro" id="IPR027843">
    <property type="entry name" value="DUF4440"/>
</dbReference>
<proteinExistence type="predicted"/>
<evidence type="ECO:0000313" key="3">
    <source>
        <dbReference type="EMBL" id="KAA6439999.1"/>
    </source>
</evidence>
<feature type="chain" id="PRO_5024467803" evidence="1">
    <location>
        <begin position="21"/>
        <end position="143"/>
    </location>
</feature>
<evidence type="ECO:0000259" key="2">
    <source>
        <dbReference type="Pfam" id="PF14534"/>
    </source>
</evidence>
<keyword evidence="4" id="KW-1185">Reference proteome</keyword>
<reference evidence="3 4" key="1">
    <citation type="submission" date="2019-05" db="EMBL/GenBank/DDBJ databases">
        <authorList>
            <person name="Qu J.-H."/>
        </authorList>
    </citation>
    <scope>NUCLEOTIDE SEQUENCE [LARGE SCALE GENOMIC DNA]</scope>
    <source>
        <strain evidence="3 4">NS28</strain>
    </source>
</reference>
<dbReference type="AlphaFoldDB" id="A0A5M8QV28"/>
<sequence>MRKTLLLAVFLLLGNMIAFAQGKDEKAVADAVEKLRVAIVDANEEALNKLTSPMLSYGHSNGLLEDKKEFIRALTSEESNFTKIELTDQTISISGDVALVRHKLAGETHNKGKDPASVKLGILMVMQKTKGEWLLLARQAFKL</sequence>
<name>A0A5M8QV28_9BACT</name>
<dbReference type="Gene3D" id="3.10.450.50">
    <property type="match status" value="1"/>
</dbReference>
<gene>
    <name evidence="3" type="ORF">FEM33_09620</name>
</gene>
<dbReference type="OrthoDB" id="5383110at2"/>
<protein>
    <submittedName>
        <fullName evidence="3">Nuclear transport factor 2 family protein</fullName>
    </submittedName>
</protein>
<feature type="domain" description="DUF4440" evidence="2">
    <location>
        <begin position="29"/>
        <end position="135"/>
    </location>
</feature>
<dbReference type="Pfam" id="PF14534">
    <property type="entry name" value="DUF4440"/>
    <property type="match status" value="1"/>
</dbReference>
<comment type="caution">
    <text evidence="3">The sequence shown here is derived from an EMBL/GenBank/DDBJ whole genome shotgun (WGS) entry which is preliminary data.</text>
</comment>
<dbReference type="InterPro" id="IPR032710">
    <property type="entry name" value="NTF2-like_dom_sf"/>
</dbReference>
<accession>A0A5M8QV28</accession>
<organism evidence="3 4">
    <name type="scientific">Dyadobacter flavalbus</name>
    <dbReference type="NCBI Taxonomy" id="2579942"/>
    <lineage>
        <taxon>Bacteria</taxon>
        <taxon>Pseudomonadati</taxon>
        <taxon>Bacteroidota</taxon>
        <taxon>Cytophagia</taxon>
        <taxon>Cytophagales</taxon>
        <taxon>Spirosomataceae</taxon>
        <taxon>Dyadobacter</taxon>
    </lineage>
</organism>